<feature type="transmembrane region" description="Helical" evidence="2">
    <location>
        <begin position="308"/>
        <end position="324"/>
    </location>
</feature>
<feature type="transmembrane region" description="Helical" evidence="2">
    <location>
        <begin position="152"/>
        <end position="169"/>
    </location>
</feature>
<proteinExistence type="predicted"/>
<evidence type="ECO:0000313" key="3">
    <source>
        <dbReference type="EMBL" id="MBR7838692.1"/>
    </source>
</evidence>
<dbReference type="InterPro" id="IPR018650">
    <property type="entry name" value="STSV1_Orf64"/>
</dbReference>
<feature type="transmembrane region" description="Helical" evidence="2">
    <location>
        <begin position="266"/>
        <end position="288"/>
    </location>
</feature>
<keyword evidence="2" id="KW-0812">Transmembrane</keyword>
<protein>
    <submittedName>
        <fullName evidence="3">DUF2079 domain-containing protein</fullName>
    </submittedName>
</protein>
<keyword evidence="4" id="KW-1185">Reference proteome</keyword>
<name>A0A941IU75_9ACTN</name>
<feature type="transmembrane region" description="Helical" evidence="2">
    <location>
        <begin position="416"/>
        <end position="435"/>
    </location>
</feature>
<dbReference type="RefSeq" id="WP_212533143.1">
    <property type="nucleotide sequence ID" value="NZ_JAGSOG010000317.1"/>
</dbReference>
<feature type="region of interest" description="Disordered" evidence="1">
    <location>
        <begin position="1"/>
        <end position="27"/>
    </location>
</feature>
<sequence length="544" mass="58561">MTATAMPRHPVSLSSSSSIRRTPAADVGRRSRRAHACVVGALTAGFAALYAAYLLTLHVTMRDGMMDVAEFDQAISGYAHFSAPHSPFVGLPTVGGSGALQLSDHFTPLLAVLAPLYWIHDGPETLLVGTAVLAALPIIPIWIFARRAFGPSRSATVAAYLIAFGYGLSWPLQMALAFEFHEVFLAMPVMAWMIERAQAGRARQAALISLLLLGVKDDMGFVVAVFGGYLATKDVSLRTLWSFVLTARESPVAALRVAMRADRRPFLAMIPLGLGAVALVNKVLLPAFGGSPTRNFTYGQFGNTPEHALIGMLTHPAVVALNLITPTTKLATLCMLLCPVLGLCLCSPITLLAVPLLLERLLSTNELYWGMSLHYNAFLAPILFCGGIDGAARVARASARRGDAPTGIRRRTVRSAPIILASWTALFGCLAPFPLSQMLSPTFGHTSSADTTAARAALAHVPSGTLVAAANNLGPQLLSRDRVIMWTYPHDRDYPEAPWVIADVQRPSRPFTSIAAQTADVRLLLTQHYKIVFEDDGYVVLRQE</sequence>
<evidence type="ECO:0000256" key="2">
    <source>
        <dbReference type="SAM" id="Phobius"/>
    </source>
</evidence>
<feature type="transmembrane region" description="Helical" evidence="2">
    <location>
        <begin position="206"/>
        <end position="228"/>
    </location>
</feature>
<dbReference type="Proteomes" id="UP000675781">
    <property type="component" value="Unassembled WGS sequence"/>
</dbReference>
<feature type="transmembrane region" description="Helical" evidence="2">
    <location>
        <begin position="36"/>
        <end position="56"/>
    </location>
</feature>
<organism evidence="3 4">
    <name type="scientific">Actinospica durhamensis</name>
    <dbReference type="NCBI Taxonomy" id="1508375"/>
    <lineage>
        <taxon>Bacteria</taxon>
        <taxon>Bacillati</taxon>
        <taxon>Actinomycetota</taxon>
        <taxon>Actinomycetes</taxon>
        <taxon>Catenulisporales</taxon>
        <taxon>Actinospicaceae</taxon>
        <taxon>Actinospica</taxon>
    </lineage>
</organism>
<comment type="caution">
    <text evidence="3">The sequence shown here is derived from an EMBL/GenBank/DDBJ whole genome shotgun (WGS) entry which is preliminary data.</text>
</comment>
<gene>
    <name evidence="3" type="ORF">KDL01_35820</name>
</gene>
<feature type="transmembrane region" description="Helical" evidence="2">
    <location>
        <begin position="378"/>
        <end position="395"/>
    </location>
</feature>
<feature type="transmembrane region" description="Helical" evidence="2">
    <location>
        <begin position="126"/>
        <end position="145"/>
    </location>
</feature>
<accession>A0A941IU75</accession>
<dbReference type="EMBL" id="JAGSOG010000317">
    <property type="protein sequence ID" value="MBR7838692.1"/>
    <property type="molecule type" value="Genomic_DNA"/>
</dbReference>
<dbReference type="Pfam" id="PF09852">
    <property type="entry name" value="DUF2079"/>
    <property type="match status" value="1"/>
</dbReference>
<dbReference type="AlphaFoldDB" id="A0A941IU75"/>
<keyword evidence="2" id="KW-1133">Transmembrane helix</keyword>
<feature type="transmembrane region" description="Helical" evidence="2">
    <location>
        <begin position="336"/>
        <end position="358"/>
    </location>
</feature>
<evidence type="ECO:0000313" key="4">
    <source>
        <dbReference type="Proteomes" id="UP000675781"/>
    </source>
</evidence>
<reference evidence="3" key="1">
    <citation type="submission" date="2021-04" db="EMBL/GenBank/DDBJ databases">
        <title>Genome based classification of Actinospica acidithermotolerans sp. nov., an actinobacterium isolated from an Indonesian hot spring.</title>
        <authorList>
            <person name="Kusuma A.B."/>
            <person name="Putra K.E."/>
            <person name="Nafisah S."/>
            <person name="Loh J."/>
            <person name="Nouioui I."/>
            <person name="Goodfellow M."/>
        </authorList>
    </citation>
    <scope>NUCLEOTIDE SEQUENCE</scope>
    <source>
        <strain evidence="3">CSCA 57</strain>
    </source>
</reference>
<keyword evidence="2" id="KW-0472">Membrane</keyword>
<evidence type="ECO:0000256" key="1">
    <source>
        <dbReference type="SAM" id="MobiDB-lite"/>
    </source>
</evidence>